<protein>
    <recommendedName>
        <fullName evidence="4">Fibrobacter succinogenes major paralogous domain-containing protein</fullName>
    </recommendedName>
</protein>
<dbReference type="AlphaFoldDB" id="H1HLN4"/>
<comment type="caution">
    <text evidence="2">The sequence shown here is derived from an EMBL/GenBank/DDBJ whole genome shotgun (WGS) entry which is preliminary data.</text>
</comment>
<gene>
    <name evidence="2" type="ORF">HMPREF9944_01078</name>
</gene>
<feature type="signal peptide" evidence="1">
    <location>
        <begin position="1"/>
        <end position="22"/>
    </location>
</feature>
<dbReference type="RefSeq" id="WP_008564938.1">
    <property type="nucleotide sequence ID" value="NZ_JH594502.1"/>
</dbReference>
<keyword evidence="1" id="KW-0732">Signal</keyword>
<evidence type="ECO:0000313" key="3">
    <source>
        <dbReference type="Proteomes" id="UP000003167"/>
    </source>
</evidence>
<dbReference type="PATRIC" id="fig|999422.3.peg.1110"/>
<reference evidence="2 3" key="1">
    <citation type="submission" date="2011-12" db="EMBL/GenBank/DDBJ databases">
        <title>The Genome Sequence of Prevotella maculosa OT 289.</title>
        <authorList>
            <consortium name="The Broad Institute Genome Sequencing Platform"/>
            <person name="Earl A."/>
            <person name="Ward D."/>
            <person name="Feldgarden M."/>
            <person name="Gevers D."/>
            <person name="Izard J."/>
            <person name="Blanton J.M."/>
            <person name="Mathney J."/>
            <person name="Tanner A.C."/>
            <person name="Dewhirst F.E."/>
            <person name="Young S.K."/>
            <person name="Zeng Q."/>
            <person name="Gargeya S."/>
            <person name="Fitzgerald M."/>
            <person name="Haas B."/>
            <person name="Abouelleil A."/>
            <person name="Alvarado L."/>
            <person name="Arachchi H.M."/>
            <person name="Berlin A."/>
            <person name="Chapman S.B."/>
            <person name="Gearin G."/>
            <person name="Goldberg J."/>
            <person name="Griggs A."/>
            <person name="Gujja S."/>
            <person name="Hansen M."/>
            <person name="Heiman D."/>
            <person name="Howarth C."/>
            <person name="Larimer J."/>
            <person name="Lui A."/>
            <person name="MacDonald P.J.P."/>
            <person name="McCowen C."/>
            <person name="Montmayeur A."/>
            <person name="Murphy C."/>
            <person name="Neiman D."/>
            <person name="Pearson M."/>
            <person name="Priest M."/>
            <person name="Roberts A."/>
            <person name="Saif S."/>
            <person name="Shea T."/>
            <person name="Sisk P."/>
            <person name="Stolte C."/>
            <person name="Sykes S."/>
            <person name="Wortman J."/>
            <person name="Nusbaum C."/>
            <person name="Birren B."/>
        </authorList>
    </citation>
    <scope>NUCLEOTIDE SEQUENCE [LARGE SCALE GENOMIC DNA]</scope>
    <source>
        <strain evidence="2 3">OT 289</strain>
    </source>
</reference>
<name>H1HLN4_9BACT</name>
<evidence type="ECO:0000313" key="2">
    <source>
        <dbReference type="EMBL" id="EHO71962.1"/>
    </source>
</evidence>
<evidence type="ECO:0000256" key="1">
    <source>
        <dbReference type="SAM" id="SignalP"/>
    </source>
</evidence>
<dbReference type="OrthoDB" id="1081166at2"/>
<dbReference type="HOGENOM" id="CLU_035806_0_0_10"/>
<dbReference type="PROSITE" id="PS51257">
    <property type="entry name" value="PROKAR_LIPOPROTEIN"/>
    <property type="match status" value="1"/>
</dbReference>
<organism evidence="2 3">
    <name type="scientific">Segatella maculosa OT 289</name>
    <dbReference type="NCBI Taxonomy" id="999422"/>
    <lineage>
        <taxon>Bacteria</taxon>
        <taxon>Pseudomonadati</taxon>
        <taxon>Bacteroidota</taxon>
        <taxon>Bacteroidia</taxon>
        <taxon>Bacteroidales</taxon>
        <taxon>Prevotellaceae</taxon>
        <taxon>Segatella</taxon>
    </lineage>
</organism>
<sequence>MKTNALSLLALAGASFLMTACASEEANTKQGPAQKPGTDGLTAFVVGSGITRTTADYDGSGLNFYWTEGDHLWLKNNGTLVQDTKSDIDELLTPNPTIPTAVKRTATAKFYYEGDYYAPTYHVRYTGKENPVSDKVTIKAQQTQTLPNDAAHISEDGDCGTATATKSGIEYTFTLDHKAAYLTFMPYNANNILGVIITQIKVTADQAIAGEFNFNDNGIDLTSRPTASAANQSITLALNTTAVNTGFPIPNGAADYTKNGATMVLAPGTYSTLTVEYTLRENNTGAIGTITKTYNNLTLTAGKNRSVKTDLQIMDYSPWFNNIYMWDAVNSYWNNITLPDELENNLNYSSYGIPTASDGTNRWHNTTYYGYQQVVNASNSCKDLPNINELFYYVRNGDPHWDRNILWTYKGHLYTGGLWLKKQAIIFSDLQAAGYSQLASQADMKEKYYMSSTDAGKDLRTMPGGYATYTCPTGTPTNTSNYFFLPALGQFYSPGFFSMVGYTGCYWSSNGSAGAYAAALAYHLIFSASPNVGIQPTERTRGNIAHRFE</sequence>
<proteinExistence type="predicted"/>
<dbReference type="EMBL" id="AGEK01000019">
    <property type="protein sequence ID" value="EHO71962.1"/>
    <property type="molecule type" value="Genomic_DNA"/>
</dbReference>
<evidence type="ECO:0008006" key="4">
    <source>
        <dbReference type="Google" id="ProtNLM"/>
    </source>
</evidence>
<feature type="chain" id="PRO_5003550494" description="Fibrobacter succinogenes major paralogous domain-containing protein" evidence="1">
    <location>
        <begin position="23"/>
        <end position="549"/>
    </location>
</feature>
<dbReference type="Proteomes" id="UP000003167">
    <property type="component" value="Unassembled WGS sequence"/>
</dbReference>
<accession>H1HLN4</accession>
<keyword evidence="3" id="KW-1185">Reference proteome</keyword>